<dbReference type="GO" id="GO:0046872">
    <property type="term" value="F:metal ion binding"/>
    <property type="evidence" value="ECO:0007669"/>
    <property type="project" value="InterPro"/>
</dbReference>
<evidence type="ECO:0000256" key="1">
    <source>
        <dbReference type="ARBA" id="ARBA00022598"/>
    </source>
</evidence>
<dbReference type="EMBL" id="MGDD01000023">
    <property type="protein sequence ID" value="OGL49067.1"/>
    <property type="molecule type" value="Genomic_DNA"/>
</dbReference>
<evidence type="ECO:0000313" key="7">
    <source>
        <dbReference type="Proteomes" id="UP000179266"/>
    </source>
</evidence>
<keyword evidence="1" id="KW-0436">Ligase</keyword>
<dbReference type="AlphaFoldDB" id="A0A1F7S7H8"/>
<dbReference type="Proteomes" id="UP000179266">
    <property type="component" value="Unassembled WGS sequence"/>
</dbReference>
<evidence type="ECO:0000313" key="6">
    <source>
        <dbReference type="EMBL" id="OGL49067.1"/>
    </source>
</evidence>
<dbReference type="Gene3D" id="3.30.1490.20">
    <property type="entry name" value="ATP-grasp fold, A domain"/>
    <property type="match status" value="1"/>
</dbReference>
<gene>
    <name evidence="6" type="ORF">A2161_17080</name>
</gene>
<organism evidence="6 7">
    <name type="scientific">Candidatus Schekmanbacteria bacterium RBG_13_48_7</name>
    <dbReference type="NCBI Taxonomy" id="1817878"/>
    <lineage>
        <taxon>Bacteria</taxon>
        <taxon>Candidatus Schekmaniibacteriota</taxon>
    </lineage>
</organism>
<keyword evidence="3 4" id="KW-0067">ATP-binding</keyword>
<evidence type="ECO:0000259" key="5">
    <source>
        <dbReference type="PROSITE" id="PS50975"/>
    </source>
</evidence>
<dbReference type="InterPro" id="IPR016102">
    <property type="entry name" value="Succinyl-CoA_synth-like"/>
</dbReference>
<dbReference type="InterPro" id="IPR011761">
    <property type="entry name" value="ATP-grasp"/>
</dbReference>
<accession>A0A1F7S7H8</accession>
<dbReference type="Pfam" id="PF13549">
    <property type="entry name" value="ATP-grasp_5"/>
    <property type="match status" value="1"/>
</dbReference>
<dbReference type="Gene3D" id="3.30.470.20">
    <property type="entry name" value="ATP-grasp fold, B domain"/>
    <property type="match status" value="1"/>
</dbReference>
<evidence type="ECO:0000256" key="3">
    <source>
        <dbReference type="ARBA" id="ARBA00022840"/>
    </source>
</evidence>
<evidence type="ECO:0000256" key="2">
    <source>
        <dbReference type="ARBA" id="ARBA00022741"/>
    </source>
</evidence>
<name>A0A1F7S7H8_9BACT</name>
<comment type="caution">
    <text evidence="6">The sequence shown here is derived from an EMBL/GenBank/DDBJ whole genome shotgun (WGS) entry which is preliminary data.</text>
</comment>
<feature type="domain" description="ATP-grasp" evidence="5">
    <location>
        <begin position="106"/>
        <end position="143"/>
    </location>
</feature>
<dbReference type="SUPFAM" id="SSF52210">
    <property type="entry name" value="Succinyl-CoA synthetase domains"/>
    <property type="match status" value="1"/>
</dbReference>
<sequence>MDNESVAKEIVEVSRMKKKPVICNYMTDKTQFIEPTRILNDGGVPCYTFPEMAAKALAALTRYNDIRIRKTGEVLKFNDVNKTVAESVLKKAKDAKREILSAAEVYEILAAYKIPVAGWKVVMDAESAVKAAELMGYPVVVKADSAAIIHKSDVGGVAVNLKDGNAVKSVIEKMQQKFKAEDLKFFIQKYMHGGTELIIGANADTSVGHLIMFGLGGIFVEIFKDVIFNIVPVTDVEAREMLTSIKGAPLIRGTRGKDGVDEKGVVEILQRVSQMVIDLPSIQEMDLNPVIAYKDKVYVVDARIKSN</sequence>
<protein>
    <recommendedName>
        <fullName evidence="5">ATP-grasp domain-containing protein</fullName>
    </recommendedName>
</protein>
<dbReference type="InterPro" id="IPR013815">
    <property type="entry name" value="ATP_grasp_subdomain_1"/>
</dbReference>
<dbReference type="Gene3D" id="3.40.50.261">
    <property type="entry name" value="Succinyl-CoA synthetase domains"/>
    <property type="match status" value="1"/>
</dbReference>
<dbReference type="GO" id="GO:0005524">
    <property type="term" value="F:ATP binding"/>
    <property type="evidence" value="ECO:0007669"/>
    <property type="project" value="UniProtKB-UniRule"/>
</dbReference>
<dbReference type="SUPFAM" id="SSF56059">
    <property type="entry name" value="Glutathione synthetase ATP-binding domain-like"/>
    <property type="match status" value="1"/>
</dbReference>
<proteinExistence type="predicted"/>
<dbReference type="PROSITE" id="PS50975">
    <property type="entry name" value="ATP_GRASP"/>
    <property type="match status" value="1"/>
</dbReference>
<dbReference type="InterPro" id="IPR051538">
    <property type="entry name" value="Acyl-CoA_Synth/Transferase"/>
</dbReference>
<reference evidence="6 7" key="1">
    <citation type="journal article" date="2016" name="Nat. Commun.">
        <title>Thousands of microbial genomes shed light on interconnected biogeochemical processes in an aquifer system.</title>
        <authorList>
            <person name="Anantharaman K."/>
            <person name="Brown C.T."/>
            <person name="Hug L.A."/>
            <person name="Sharon I."/>
            <person name="Castelle C.J."/>
            <person name="Probst A.J."/>
            <person name="Thomas B.C."/>
            <person name="Singh A."/>
            <person name="Wilkins M.J."/>
            <person name="Karaoz U."/>
            <person name="Brodie E.L."/>
            <person name="Williams K.H."/>
            <person name="Hubbard S.S."/>
            <person name="Banfield J.F."/>
        </authorList>
    </citation>
    <scope>NUCLEOTIDE SEQUENCE [LARGE SCALE GENOMIC DNA]</scope>
</reference>
<dbReference type="PANTHER" id="PTHR43334:SF2">
    <property type="entry name" value="ACETATE--COA LIGASE [ADP-FORMING]"/>
    <property type="match status" value="1"/>
</dbReference>
<evidence type="ECO:0000256" key="4">
    <source>
        <dbReference type="PROSITE-ProRule" id="PRU00409"/>
    </source>
</evidence>
<dbReference type="GO" id="GO:0016874">
    <property type="term" value="F:ligase activity"/>
    <property type="evidence" value="ECO:0007669"/>
    <property type="project" value="UniProtKB-KW"/>
</dbReference>
<dbReference type="PANTHER" id="PTHR43334">
    <property type="entry name" value="ACETATE--COA LIGASE [ADP-FORMING]"/>
    <property type="match status" value="1"/>
</dbReference>
<keyword evidence="2 4" id="KW-0547">Nucleotide-binding</keyword>